<dbReference type="SMART" id="SM00054">
    <property type="entry name" value="EFh"/>
    <property type="match status" value="2"/>
</dbReference>
<keyword evidence="1" id="KW-0677">Repeat</keyword>
<feature type="domain" description="EF-hand" evidence="3">
    <location>
        <begin position="1"/>
        <end position="32"/>
    </location>
</feature>
<dbReference type="AlphaFoldDB" id="A0A368FMT0"/>
<comment type="caution">
    <text evidence="4">The sequence shown here is derived from an EMBL/GenBank/DDBJ whole genome shotgun (WGS) entry which is preliminary data.</text>
</comment>
<dbReference type="InterPro" id="IPR011992">
    <property type="entry name" value="EF-hand-dom_pair"/>
</dbReference>
<evidence type="ECO:0000256" key="1">
    <source>
        <dbReference type="ARBA" id="ARBA00022737"/>
    </source>
</evidence>
<name>A0A368FMT0_ANCCA</name>
<dbReference type="STRING" id="29170.A0A368FMT0"/>
<proteinExistence type="predicted"/>
<dbReference type="PANTHER" id="PTHR23050">
    <property type="entry name" value="CALCIUM BINDING PROTEIN"/>
    <property type="match status" value="1"/>
</dbReference>
<keyword evidence="2" id="KW-0106">Calcium</keyword>
<dbReference type="CDD" id="cd00051">
    <property type="entry name" value="EFh"/>
    <property type="match status" value="1"/>
</dbReference>
<dbReference type="Gene3D" id="1.10.238.10">
    <property type="entry name" value="EF-hand"/>
    <property type="match status" value="1"/>
</dbReference>
<accession>A0A368FMT0</accession>
<dbReference type="OrthoDB" id="26525at2759"/>
<organism evidence="4 5">
    <name type="scientific">Ancylostoma caninum</name>
    <name type="common">Dog hookworm</name>
    <dbReference type="NCBI Taxonomy" id="29170"/>
    <lineage>
        <taxon>Eukaryota</taxon>
        <taxon>Metazoa</taxon>
        <taxon>Ecdysozoa</taxon>
        <taxon>Nematoda</taxon>
        <taxon>Chromadorea</taxon>
        <taxon>Rhabditida</taxon>
        <taxon>Rhabditina</taxon>
        <taxon>Rhabditomorpha</taxon>
        <taxon>Strongyloidea</taxon>
        <taxon>Ancylostomatidae</taxon>
        <taxon>Ancylostomatinae</taxon>
        <taxon>Ancylostoma</taxon>
    </lineage>
</organism>
<dbReference type="InterPro" id="IPR018247">
    <property type="entry name" value="EF_Hand_1_Ca_BS"/>
</dbReference>
<dbReference type="SUPFAM" id="SSF47473">
    <property type="entry name" value="EF-hand"/>
    <property type="match status" value="1"/>
</dbReference>
<evidence type="ECO:0000259" key="3">
    <source>
        <dbReference type="PROSITE" id="PS50222"/>
    </source>
</evidence>
<feature type="domain" description="EF-hand" evidence="3">
    <location>
        <begin position="33"/>
        <end position="77"/>
    </location>
</feature>
<dbReference type="PROSITE" id="PS00018">
    <property type="entry name" value="EF_HAND_1"/>
    <property type="match status" value="1"/>
</dbReference>
<dbReference type="Pfam" id="PF13499">
    <property type="entry name" value="EF-hand_7"/>
    <property type="match status" value="1"/>
</dbReference>
<sequence>MIREAFRVFDKDGNGVITAQEFRYFMVHMGMQFSEEEVDEMIREVDVDVDFHQMDFVNFAGDGEIDYEEFVKMMSDR</sequence>
<dbReference type="InterPro" id="IPR002048">
    <property type="entry name" value="EF_hand_dom"/>
</dbReference>
<dbReference type="FunFam" id="1.10.238.10:FF:000238">
    <property type="entry name" value="CALmodulin related genes"/>
    <property type="match status" value="1"/>
</dbReference>
<evidence type="ECO:0000313" key="4">
    <source>
        <dbReference type="EMBL" id="RCN33496.1"/>
    </source>
</evidence>
<evidence type="ECO:0000256" key="2">
    <source>
        <dbReference type="ARBA" id="ARBA00022837"/>
    </source>
</evidence>
<dbReference type="GO" id="GO:0005509">
    <property type="term" value="F:calcium ion binding"/>
    <property type="evidence" value="ECO:0007669"/>
    <property type="project" value="InterPro"/>
</dbReference>
<dbReference type="EMBL" id="JOJR01000911">
    <property type="protein sequence ID" value="RCN33496.1"/>
    <property type="molecule type" value="Genomic_DNA"/>
</dbReference>
<dbReference type="PROSITE" id="PS50222">
    <property type="entry name" value="EF_HAND_2"/>
    <property type="match status" value="2"/>
</dbReference>
<reference evidence="4 5" key="1">
    <citation type="submission" date="2014-10" db="EMBL/GenBank/DDBJ databases">
        <title>Draft genome of the hookworm Ancylostoma caninum.</title>
        <authorList>
            <person name="Mitreva M."/>
        </authorList>
    </citation>
    <scope>NUCLEOTIDE SEQUENCE [LARGE SCALE GENOMIC DNA]</scope>
    <source>
        <strain evidence="4 5">Baltimore</strain>
    </source>
</reference>
<dbReference type="InterPro" id="IPR050145">
    <property type="entry name" value="Centrin_CML-like"/>
</dbReference>
<evidence type="ECO:0000313" key="5">
    <source>
        <dbReference type="Proteomes" id="UP000252519"/>
    </source>
</evidence>
<keyword evidence="5" id="KW-1185">Reference proteome</keyword>
<gene>
    <name evidence="4" type="ORF">ANCCAN_20673</name>
</gene>
<dbReference type="Proteomes" id="UP000252519">
    <property type="component" value="Unassembled WGS sequence"/>
</dbReference>
<protein>
    <submittedName>
        <fullName evidence="4">EF hand</fullName>
    </submittedName>
</protein>